<name>A0A1J4JDJ1_9EUKA</name>
<dbReference type="SUPFAM" id="SSF52833">
    <property type="entry name" value="Thioredoxin-like"/>
    <property type="match status" value="1"/>
</dbReference>
<evidence type="ECO:0000313" key="3">
    <source>
        <dbReference type="EMBL" id="OHS97168.1"/>
    </source>
</evidence>
<dbReference type="InterPro" id="IPR052842">
    <property type="entry name" value="ER_Co-chaperone"/>
</dbReference>
<dbReference type="InterPro" id="IPR013766">
    <property type="entry name" value="Thioredoxin_domain"/>
</dbReference>
<feature type="signal peptide" evidence="1">
    <location>
        <begin position="1"/>
        <end position="19"/>
    </location>
</feature>
<feature type="domain" description="Thioredoxin" evidence="2">
    <location>
        <begin position="37"/>
        <end position="116"/>
    </location>
</feature>
<dbReference type="PANTHER" id="PTHR45184:SF1">
    <property type="entry name" value="DNAJ PROTEIN ERDJ3A"/>
    <property type="match status" value="1"/>
</dbReference>
<dbReference type="EMBL" id="MLAK01001133">
    <property type="protein sequence ID" value="OHS97168.1"/>
    <property type="molecule type" value="Genomic_DNA"/>
</dbReference>
<gene>
    <name evidence="3" type="ORF">TRFO_36699</name>
</gene>
<dbReference type="InterPro" id="IPR036249">
    <property type="entry name" value="Thioredoxin-like_sf"/>
</dbReference>
<accession>A0A1J4JDJ1</accession>
<dbReference type="VEuPathDB" id="TrichDB:TRFO_36699"/>
<comment type="caution">
    <text evidence="3">The sequence shown here is derived from an EMBL/GenBank/DDBJ whole genome shotgun (WGS) entry which is preliminary data.</text>
</comment>
<evidence type="ECO:0000313" key="4">
    <source>
        <dbReference type="Proteomes" id="UP000179807"/>
    </source>
</evidence>
<keyword evidence="4" id="KW-1185">Reference proteome</keyword>
<keyword evidence="1" id="KW-0732">Signal</keyword>
<dbReference type="RefSeq" id="XP_068350305.1">
    <property type="nucleotide sequence ID" value="XM_068510983.1"/>
</dbReference>
<dbReference type="CDD" id="cd02961">
    <property type="entry name" value="PDI_a_family"/>
    <property type="match status" value="1"/>
</dbReference>
<dbReference type="OrthoDB" id="72053at2759"/>
<dbReference type="Proteomes" id="UP000179807">
    <property type="component" value="Unassembled WGS sequence"/>
</dbReference>
<feature type="chain" id="PRO_5012136551" description="Thioredoxin domain-containing protein" evidence="1">
    <location>
        <begin position="20"/>
        <end position="223"/>
    </location>
</feature>
<evidence type="ECO:0000256" key="1">
    <source>
        <dbReference type="SAM" id="SignalP"/>
    </source>
</evidence>
<protein>
    <recommendedName>
        <fullName evidence="2">Thioredoxin domain-containing protein</fullName>
    </recommendedName>
</protein>
<dbReference type="AlphaFoldDB" id="A0A1J4JDJ1"/>
<evidence type="ECO:0000259" key="2">
    <source>
        <dbReference type="Pfam" id="PF00085"/>
    </source>
</evidence>
<dbReference type="Gene3D" id="3.40.30.10">
    <property type="entry name" value="Glutaredoxin"/>
    <property type="match status" value="1"/>
</dbReference>
<proteinExistence type="predicted"/>
<sequence>MQTIFFFLLAFFSFEIDFSSNIYHLSSIPLDSSPYLIFAHRAENCPFCVNLGPTWNLVAEMGEGFATFSELNCNEFTEICQKLNVSSVPSIFFLKDGKSTFYDGYKVPRSIVNWVSKFIDDTAINVSINNYTKFFSTKNAILFTEKLEIPKIWTAVEKKLNNSDVRFFVSNDRKLHSQLGLSEFPGIYAGNLQNQFFKFESRKSVILIVDFLNSTFMKIDQEL</sequence>
<dbReference type="Pfam" id="PF00085">
    <property type="entry name" value="Thioredoxin"/>
    <property type="match status" value="1"/>
</dbReference>
<dbReference type="PANTHER" id="PTHR45184">
    <property type="entry name" value="DNAJ PROTEIN ERDJ3A"/>
    <property type="match status" value="1"/>
</dbReference>
<organism evidence="3 4">
    <name type="scientific">Tritrichomonas foetus</name>
    <dbReference type="NCBI Taxonomy" id="1144522"/>
    <lineage>
        <taxon>Eukaryota</taxon>
        <taxon>Metamonada</taxon>
        <taxon>Parabasalia</taxon>
        <taxon>Tritrichomonadida</taxon>
        <taxon>Tritrichomonadidae</taxon>
        <taxon>Tritrichomonas</taxon>
    </lineage>
</organism>
<dbReference type="GeneID" id="94845687"/>
<reference evidence="3" key="1">
    <citation type="submission" date="2016-10" db="EMBL/GenBank/DDBJ databases">
        <authorList>
            <person name="Benchimol M."/>
            <person name="Almeida L.G."/>
            <person name="Vasconcelos A.T."/>
            <person name="Perreira-Neves A."/>
            <person name="Rosa I.A."/>
            <person name="Tasca T."/>
            <person name="Bogo M.R."/>
            <person name="de Souza W."/>
        </authorList>
    </citation>
    <scope>NUCLEOTIDE SEQUENCE [LARGE SCALE GENOMIC DNA]</scope>
    <source>
        <strain evidence="3">K</strain>
    </source>
</reference>